<dbReference type="AlphaFoldDB" id="A0A0C5VVC6"/>
<evidence type="ECO:0000256" key="3">
    <source>
        <dbReference type="ARBA" id="ARBA00023186"/>
    </source>
</evidence>
<dbReference type="EMBL" id="CP007142">
    <property type="protein sequence ID" value="AJQ94389.1"/>
    <property type="molecule type" value="Genomic_DNA"/>
</dbReference>
<evidence type="ECO:0000259" key="5">
    <source>
        <dbReference type="SMART" id="SM00945"/>
    </source>
</evidence>
<dbReference type="GO" id="GO:0005829">
    <property type="term" value="C:cytosol"/>
    <property type="evidence" value="ECO:0007669"/>
    <property type="project" value="TreeGrafter"/>
</dbReference>
<feature type="coiled-coil region" evidence="4">
    <location>
        <begin position="112"/>
        <end position="156"/>
    </location>
</feature>
<keyword evidence="7" id="KW-1185">Reference proteome</keyword>
<evidence type="ECO:0000313" key="7">
    <source>
        <dbReference type="Proteomes" id="UP000032266"/>
    </source>
</evidence>
<gene>
    <name evidence="6" type="ORF">YC6258_02351</name>
</gene>
<reference evidence="6 7" key="1">
    <citation type="submission" date="2014-01" db="EMBL/GenBank/DDBJ databases">
        <title>Full genme sequencing of cellulolytic bacterium Gynuella sunshinyii YC6258T gen. nov., sp. nov.</title>
        <authorList>
            <person name="Khan H."/>
            <person name="Chung E.J."/>
            <person name="Chung Y.R."/>
        </authorList>
    </citation>
    <scope>NUCLEOTIDE SEQUENCE [LARGE SCALE GENOMIC DNA]</scope>
    <source>
        <strain evidence="6 7">YC6258</strain>
    </source>
</reference>
<evidence type="ECO:0000313" key="6">
    <source>
        <dbReference type="EMBL" id="AJQ94389.1"/>
    </source>
</evidence>
<dbReference type="HOGENOM" id="CLU_1853084_0_0_6"/>
<dbReference type="GO" id="GO:0010608">
    <property type="term" value="P:post-transcriptional regulation of gene expression"/>
    <property type="evidence" value="ECO:0007669"/>
    <property type="project" value="InterPro"/>
</dbReference>
<dbReference type="GO" id="GO:0033592">
    <property type="term" value="F:RNA strand annealing activity"/>
    <property type="evidence" value="ECO:0007669"/>
    <property type="project" value="InterPro"/>
</dbReference>
<keyword evidence="2" id="KW-0694">RNA-binding</keyword>
<dbReference type="PANTHER" id="PTHR38106:SF1">
    <property type="entry name" value="RNA CHAPERONE PROQ"/>
    <property type="match status" value="1"/>
</dbReference>
<keyword evidence="1" id="KW-0963">Cytoplasm</keyword>
<sequence length="166" mass="18807">MSLVTMSESSNATVIKKKLTPEQRSKKREAAKVAVELLSEAYPEVFDLKNPRPLKIGIHESLAEDGKVSKTKIRRALSAYVRHYAYLSCLKEGAMRIDLDGSEVAPVSAEEAQHATEKVAEVEKIRQEKQQKYEQRKQAQVRRKEKEKRISQKLEALVAKSTSVKN</sequence>
<dbReference type="Gene3D" id="1.10.1710.10">
    <property type="entry name" value="ProQ/FinO domain"/>
    <property type="match status" value="1"/>
</dbReference>
<evidence type="ECO:0000256" key="4">
    <source>
        <dbReference type="SAM" id="Coils"/>
    </source>
</evidence>
<evidence type="ECO:0000256" key="2">
    <source>
        <dbReference type="ARBA" id="ARBA00022884"/>
    </source>
</evidence>
<proteinExistence type="predicted"/>
<keyword evidence="4" id="KW-0175">Coiled coil</keyword>
<evidence type="ECO:0000256" key="1">
    <source>
        <dbReference type="ARBA" id="ARBA00022490"/>
    </source>
</evidence>
<name>A0A0C5VVC6_9GAMM</name>
<feature type="domain" description="ProQ/FinO" evidence="5">
    <location>
        <begin position="26"/>
        <end position="135"/>
    </location>
</feature>
<dbReference type="InterPro" id="IPR016103">
    <property type="entry name" value="ProQ/FinO"/>
</dbReference>
<dbReference type="InterPro" id="IPR023529">
    <property type="entry name" value="ProQ"/>
</dbReference>
<dbReference type="SMART" id="SM00945">
    <property type="entry name" value="ProQ"/>
    <property type="match status" value="1"/>
</dbReference>
<dbReference type="KEGG" id="gsn:YC6258_02351"/>
<dbReference type="PANTHER" id="PTHR38106">
    <property type="entry name" value="RNA CHAPERONE PROQ"/>
    <property type="match status" value="1"/>
</dbReference>
<dbReference type="GO" id="GO:0034057">
    <property type="term" value="F:RNA strand-exchange activity"/>
    <property type="evidence" value="ECO:0007669"/>
    <property type="project" value="InterPro"/>
</dbReference>
<dbReference type="Pfam" id="PF04352">
    <property type="entry name" value="ProQ"/>
    <property type="match status" value="1"/>
</dbReference>
<protein>
    <submittedName>
        <fullName evidence="6">Activator of osmoprotectant transporter ProP</fullName>
    </submittedName>
</protein>
<accession>A0A0C5VVC6</accession>
<dbReference type="Proteomes" id="UP000032266">
    <property type="component" value="Chromosome"/>
</dbReference>
<dbReference type="InterPro" id="IPR036442">
    <property type="entry name" value="ProQ/FinO_sf"/>
</dbReference>
<keyword evidence="3" id="KW-0143">Chaperone</keyword>
<organism evidence="6 7">
    <name type="scientific">Gynuella sunshinyii YC6258</name>
    <dbReference type="NCBI Taxonomy" id="1445510"/>
    <lineage>
        <taxon>Bacteria</taxon>
        <taxon>Pseudomonadati</taxon>
        <taxon>Pseudomonadota</taxon>
        <taxon>Gammaproteobacteria</taxon>
        <taxon>Oceanospirillales</taxon>
        <taxon>Saccharospirillaceae</taxon>
        <taxon>Gynuella</taxon>
    </lineage>
</organism>
<dbReference type="STRING" id="1445510.YC6258_02351"/>
<dbReference type="SUPFAM" id="SSF48657">
    <property type="entry name" value="FinO-like"/>
    <property type="match status" value="1"/>
</dbReference>